<proteinExistence type="predicted"/>
<name>A0A1V3IW51_9PAST</name>
<comment type="caution">
    <text evidence="3">The sequence shown here is derived from an EMBL/GenBank/DDBJ whole genome shotgun (WGS) entry which is preliminary data.</text>
</comment>
<keyword evidence="2" id="KW-0732">Signal</keyword>
<dbReference type="Proteomes" id="UP000189161">
    <property type="component" value="Unassembled WGS sequence"/>
</dbReference>
<dbReference type="RefSeq" id="WP_077478741.1">
    <property type="nucleotide sequence ID" value="NZ_MLHL01000071.1"/>
</dbReference>
<evidence type="ECO:0000256" key="2">
    <source>
        <dbReference type="SAM" id="SignalP"/>
    </source>
</evidence>
<dbReference type="Pfam" id="PF07996">
    <property type="entry name" value="T4SS"/>
    <property type="match status" value="1"/>
</dbReference>
<dbReference type="EMBL" id="MLHL01000071">
    <property type="protein sequence ID" value="OOF46520.1"/>
    <property type="molecule type" value="Genomic_DNA"/>
</dbReference>
<gene>
    <name evidence="3" type="ORF">BKK52_11365</name>
</gene>
<protein>
    <recommendedName>
        <fullName evidence="5">Conjugal transfer protein</fullName>
    </recommendedName>
</protein>
<feature type="chain" id="PRO_5012008002" description="Conjugal transfer protein" evidence="2">
    <location>
        <begin position="24"/>
        <end position="227"/>
    </location>
</feature>
<feature type="signal peptide" evidence="2">
    <location>
        <begin position="1"/>
        <end position="23"/>
    </location>
</feature>
<organism evidence="3 4">
    <name type="scientific">Rodentibacter trehalosifermentans</name>
    <dbReference type="NCBI Taxonomy" id="1908263"/>
    <lineage>
        <taxon>Bacteria</taxon>
        <taxon>Pseudomonadati</taxon>
        <taxon>Pseudomonadota</taxon>
        <taxon>Gammaproteobacteria</taxon>
        <taxon>Pasteurellales</taxon>
        <taxon>Pasteurellaceae</taxon>
        <taxon>Rodentibacter</taxon>
    </lineage>
</organism>
<evidence type="ECO:0000313" key="4">
    <source>
        <dbReference type="Proteomes" id="UP000189161"/>
    </source>
</evidence>
<dbReference type="AlphaFoldDB" id="A0A1V3IW51"/>
<reference evidence="3 4" key="1">
    <citation type="submission" date="2016-10" db="EMBL/GenBank/DDBJ databases">
        <title>Rodentibacter gen. nov. and new species.</title>
        <authorList>
            <person name="Christensen H."/>
        </authorList>
    </citation>
    <scope>NUCLEOTIDE SEQUENCE [LARGE SCALE GENOMIC DNA]</scope>
    <source>
        <strain evidence="3 4">H1987082031</strain>
    </source>
</reference>
<dbReference type="InterPro" id="IPR023220">
    <property type="entry name" value="T4SS_VirB5-domain"/>
</dbReference>
<feature type="coiled-coil region" evidence="1">
    <location>
        <begin position="38"/>
        <end position="65"/>
    </location>
</feature>
<sequence>MKNVIKPTLIALTIAFAASQSFASGIPTVDGATLSAIVSGDMQKLMQLQQQLQAAQTQIQQYRDFANDTKRRLEGNMGIADLLRGDSFLNSIPDLTNDVISLTGESLSQLRESYGLISDNPEVQKQFDKLISYTDFSKKYLKKIESRIKNLDNLKVLADSAQTPAQKQDVANKLAIEKLRYDQEQLAMSEVEKRFERNLDLKNQQLIEEHKKLREKGISDYKAKFGY</sequence>
<dbReference type="Gene3D" id="1.20.58.430">
    <property type="entry name" value="Type IV secretion system, VirB5-domain"/>
    <property type="match status" value="1"/>
</dbReference>
<dbReference type="OrthoDB" id="6638420at2"/>
<dbReference type="SUPFAM" id="SSF101082">
    <property type="entry name" value="Typo IV secretion system protein TraC"/>
    <property type="match status" value="1"/>
</dbReference>
<evidence type="ECO:0008006" key="5">
    <source>
        <dbReference type="Google" id="ProtNLM"/>
    </source>
</evidence>
<accession>A0A1V3IW51</accession>
<keyword evidence="4" id="KW-1185">Reference proteome</keyword>
<evidence type="ECO:0000256" key="1">
    <source>
        <dbReference type="SAM" id="Coils"/>
    </source>
</evidence>
<keyword evidence="1" id="KW-0175">Coiled coil</keyword>
<evidence type="ECO:0000313" key="3">
    <source>
        <dbReference type="EMBL" id="OOF46520.1"/>
    </source>
</evidence>
<dbReference type="InterPro" id="IPR014158">
    <property type="entry name" value="T4SS_VirB5"/>
</dbReference>